<evidence type="ECO:0000256" key="5">
    <source>
        <dbReference type="ARBA" id="ARBA00023237"/>
    </source>
</evidence>
<evidence type="ECO:0000313" key="9">
    <source>
        <dbReference type="Proteomes" id="UP000576209"/>
    </source>
</evidence>
<organism evidence="8 9">
    <name type="scientific">Neolewinella aquimaris</name>
    <dbReference type="NCBI Taxonomy" id="1835722"/>
    <lineage>
        <taxon>Bacteria</taxon>
        <taxon>Pseudomonadati</taxon>
        <taxon>Bacteroidota</taxon>
        <taxon>Saprospiria</taxon>
        <taxon>Saprospirales</taxon>
        <taxon>Lewinellaceae</taxon>
        <taxon>Neolewinella</taxon>
    </lineage>
</organism>
<proteinExistence type="inferred from homology"/>
<keyword evidence="4" id="KW-0472">Membrane</keyword>
<dbReference type="InterPro" id="IPR033985">
    <property type="entry name" value="SusD-like_N"/>
</dbReference>
<dbReference type="Pfam" id="PF14322">
    <property type="entry name" value="SusD-like_3"/>
    <property type="match status" value="1"/>
</dbReference>
<dbReference type="InterPro" id="IPR011990">
    <property type="entry name" value="TPR-like_helical_dom_sf"/>
</dbReference>
<evidence type="ECO:0000256" key="1">
    <source>
        <dbReference type="ARBA" id="ARBA00004442"/>
    </source>
</evidence>
<keyword evidence="9" id="KW-1185">Reference proteome</keyword>
<name>A0A840EDZ1_9BACT</name>
<sequence>MRLYKRLPSIALGALLLGGLLFTCKDEFLEVAPRGALAPSVLATKAGVEGVVLGAYAQLGGRGNYFGGASNWANGSIQGGDANKGTEDGDFSDINDLVRYSLNPTSRIPSDRWNGLFEGVARSNQALTLLAAAVDDPLLRESDATRLEGEARFLRAHYYFQLQISFDQAPFLTPGLTVEEQQQVVSSSNWDKIEADFQYAYDNLPEVMADAGRANKWAAGAYLGKTLLYQGKWEPAKALLQNVVDNGQTANGQEYGLLDNYADAFNAEFDNSQESVFAVQAAANSGTTNVANPDFVLNFPHNTGSSGPGNCCGFFQPTFDIANSFRTNSGLPFLDNSYNSEANRLKTDFGVEGGDAYTPGNEEVDPRLDHSVGRRGIPYLGWGPHPGKFWIRLQSNGGPYSPKKFVYYASQEGSFTDGTSWTRGYGSMNYNIIRFSDLLLMLAEAKIETGDLAGGLELINQVRARAGNSASILKKDDGSEAANYNIAQYSSFASADEARTALHFERKLELSGEGHRFFDLRRWGKAESELDRIIAFEKQFLPGPYGGADFTTPQDLFYPIPQSQIDLQGSAVLPQNPGYN</sequence>
<dbReference type="GO" id="GO:0009279">
    <property type="term" value="C:cell outer membrane"/>
    <property type="evidence" value="ECO:0007669"/>
    <property type="project" value="UniProtKB-SubCell"/>
</dbReference>
<dbReference type="RefSeq" id="WP_183496414.1">
    <property type="nucleotide sequence ID" value="NZ_JACIFF010000007.1"/>
</dbReference>
<evidence type="ECO:0000256" key="3">
    <source>
        <dbReference type="ARBA" id="ARBA00022729"/>
    </source>
</evidence>
<feature type="domain" description="RagB/SusD" evidence="6">
    <location>
        <begin position="273"/>
        <end position="579"/>
    </location>
</feature>
<dbReference type="Gene3D" id="1.25.40.390">
    <property type="match status" value="1"/>
</dbReference>
<feature type="domain" description="SusD-like N-terminal" evidence="7">
    <location>
        <begin position="95"/>
        <end position="226"/>
    </location>
</feature>
<evidence type="ECO:0000259" key="7">
    <source>
        <dbReference type="Pfam" id="PF14322"/>
    </source>
</evidence>
<dbReference type="Pfam" id="PF07980">
    <property type="entry name" value="SusD_RagB"/>
    <property type="match status" value="1"/>
</dbReference>
<accession>A0A840EDZ1</accession>
<keyword evidence="5" id="KW-0998">Cell outer membrane</keyword>
<evidence type="ECO:0000259" key="6">
    <source>
        <dbReference type="Pfam" id="PF07980"/>
    </source>
</evidence>
<evidence type="ECO:0000256" key="2">
    <source>
        <dbReference type="ARBA" id="ARBA00006275"/>
    </source>
</evidence>
<protein>
    <recommendedName>
        <fullName evidence="10">RagB/SusD family nutrient uptake outer membrane protein</fullName>
    </recommendedName>
</protein>
<comment type="similarity">
    <text evidence="2">Belongs to the SusD family.</text>
</comment>
<gene>
    <name evidence="8" type="ORF">GGR28_002808</name>
</gene>
<comment type="caution">
    <text evidence="8">The sequence shown here is derived from an EMBL/GenBank/DDBJ whole genome shotgun (WGS) entry which is preliminary data.</text>
</comment>
<dbReference type="AlphaFoldDB" id="A0A840EDZ1"/>
<reference evidence="8 9" key="1">
    <citation type="submission" date="2020-08" db="EMBL/GenBank/DDBJ databases">
        <title>Genomic Encyclopedia of Type Strains, Phase IV (KMG-IV): sequencing the most valuable type-strain genomes for metagenomic binning, comparative biology and taxonomic classification.</title>
        <authorList>
            <person name="Goeker M."/>
        </authorList>
    </citation>
    <scope>NUCLEOTIDE SEQUENCE [LARGE SCALE GENOMIC DNA]</scope>
    <source>
        <strain evidence="8 9">DSM 105137</strain>
    </source>
</reference>
<dbReference type="EMBL" id="JACIFF010000007">
    <property type="protein sequence ID" value="MBB4080178.1"/>
    <property type="molecule type" value="Genomic_DNA"/>
</dbReference>
<comment type="subcellular location">
    <subcellularLocation>
        <location evidence="1">Cell outer membrane</location>
    </subcellularLocation>
</comment>
<keyword evidence="3" id="KW-0732">Signal</keyword>
<evidence type="ECO:0000313" key="8">
    <source>
        <dbReference type="EMBL" id="MBB4080178.1"/>
    </source>
</evidence>
<evidence type="ECO:0000256" key="4">
    <source>
        <dbReference type="ARBA" id="ARBA00023136"/>
    </source>
</evidence>
<evidence type="ECO:0008006" key="10">
    <source>
        <dbReference type="Google" id="ProtNLM"/>
    </source>
</evidence>
<dbReference type="InterPro" id="IPR012944">
    <property type="entry name" value="SusD_RagB_dom"/>
</dbReference>
<dbReference type="Proteomes" id="UP000576209">
    <property type="component" value="Unassembled WGS sequence"/>
</dbReference>
<dbReference type="SUPFAM" id="SSF48452">
    <property type="entry name" value="TPR-like"/>
    <property type="match status" value="1"/>
</dbReference>